<sequence length="44" mass="5180">MPDYEKLYYALFSDLSRIIDILEIVRQNAETRFLAAVEEGEEEV</sequence>
<organism evidence="1 2">
    <name type="scientific">Intestinimonas butyriciproducens</name>
    <dbReference type="NCBI Taxonomy" id="1297617"/>
    <lineage>
        <taxon>Bacteria</taxon>
        <taxon>Bacillati</taxon>
        <taxon>Bacillota</taxon>
        <taxon>Clostridia</taxon>
        <taxon>Eubacteriales</taxon>
        <taxon>Intestinimonas</taxon>
    </lineage>
</organism>
<dbReference type="EMBL" id="QEKK01000001">
    <property type="protein sequence ID" value="PVY59855.1"/>
    <property type="molecule type" value="Genomic_DNA"/>
</dbReference>
<evidence type="ECO:0000313" key="1">
    <source>
        <dbReference type="EMBL" id="PVY59855.1"/>
    </source>
</evidence>
<dbReference type="RefSeq" id="WP_257534798.1">
    <property type="nucleotide sequence ID" value="NZ_CALICV010000120.1"/>
</dbReference>
<gene>
    <name evidence="1" type="ORF">C7373_101369</name>
</gene>
<proteinExistence type="predicted"/>
<reference evidence="1 2" key="1">
    <citation type="submission" date="2018-04" db="EMBL/GenBank/DDBJ databases">
        <title>Genomic Encyclopedia of Type Strains, Phase IV (KMG-IV): sequencing the most valuable type-strain genomes for metagenomic binning, comparative biology and taxonomic classification.</title>
        <authorList>
            <person name="Goeker M."/>
        </authorList>
    </citation>
    <scope>NUCLEOTIDE SEQUENCE [LARGE SCALE GENOMIC DNA]</scope>
    <source>
        <strain evidence="1 2">DSM 26588</strain>
    </source>
</reference>
<dbReference type="AlphaFoldDB" id="A0A2U1CG20"/>
<accession>A0A2U1CG20</accession>
<name>A0A2U1CG20_9FIRM</name>
<protein>
    <submittedName>
        <fullName evidence="1">Uncharacterized protein</fullName>
    </submittedName>
</protein>
<evidence type="ECO:0000313" key="2">
    <source>
        <dbReference type="Proteomes" id="UP000245778"/>
    </source>
</evidence>
<comment type="caution">
    <text evidence="1">The sequence shown here is derived from an EMBL/GenBank/DDBJ whole genome shotgun (WGS) entry which is preliminary data.</text>
</comment>
<dbReference type="Proteomes" id="UP000245778">
    <property type="component" value="Unassembled WGS sequence"/>
</dbReference>
<dbReference type="GeneID" id="93230857"/>